<dbReference type="Pfam" id="PF00144">
    <property type="entry name" value="Beta-lactamase"/>
    <property type="match status" value="1"/>
</dbReference>
<dbReference type="InterPro" id="IPR050789">
    <property type="entry name" value="Diverse_Enzym_Activities"/>
</dbReference>
<comment type="similarity">
    <text evidence="1">Belongs to the class-A beta-lactamase family.</text>
</comment>
<keyword evidence="5" id="KW-1185">Reference proteome</keyword>
<dbReference type="EMBL" id="JAQQWP010000004">
    <property type="protein sequence ID" value="KAK8120761.1"/>
    <property type="molecule type" value="Genomic_DNA"/>
</dbReference>
<evidence type="ECO:0000259" key="3">
    <source>
        <dbReference type="Pfam" id="PF00144"/>
    </source>
</evidence>
<dbReference type="PANTHER" id="PTHR43283:SF17">
    <property type="entry name" value="(LOVD), PUTATIVE (AFU_ORTHOLOGUE AFUA_5G00920)-RELATED"/>
    <property type="match status" value="1"/>
</dbReference>
<dbReference type="InterPro" id="IPR001466">
    <property type="entry name" value="Beta-lactam-related"/>
</dbReference>
<organism evidence="4 5">
    <name type="scientific">Apiospora kogelbergensis</name>
    <dbReference type="NCBI Taxonomy" id="1337665"/>
    <lineage>
        <taxon>Eukaryota</taxon>
        <taxon>Fungi</taxon>
        <taxon>Dikarya</taxon>
        <taxon>Ascomycota</taxon>
        <taxon>Pezizomycotina</taxon>
        <taxon>Sordariomycetes</taxon>
        <taxon>Xylariomycetidae</taxon>
        <taxon>Amphisphaeriales</taxon>
        <taxon>Apiosporaceae</taxon>
        <taxon>Apiospora</taxon>
    </lineage>
</organism>
<sequence length="396" mass="43276">MKDFEHLLEKAVADGVVIGAVVCAKGNVNYSNAFGNRAIRPKAEPMTQDTVFVLASMTKLMTSIAVLQLVERGIVAMDDDIAPLLPVLARQPILTGFKENGTPITKDRKGPITLRHLLTHSVGGSYEFSSGDISQWKKIQGTLGKPGTTVDEVFGHPLLYEPGESWSYGSASDWAGKVVEKLSGLSLEEYMKRHIWAPLGLENITFWPDTNPDMAKRLCSMSIRDTRSGKAVQSRKLIPMTPGAREAFGGQGAYATMGDYTEILNSLLTDDERLLKRETAATMFQPQLSGGPQKALDEAFSNPQWAVGYYPPGAYNWCLGGLLVEGKTEASWRKPGTMLWGGAINSAWFIDRATGVCGVFGSNLLPSADPQIEVLMTGFEEEIYKKAAKERPKTHL</sequence>
<comment type="caution">
    <text evidence="4">The sequence shown here is derived from an EMBL/GenBank/DDBJ whole genome shotgun (WGS) entry which is preliminary data.</text>
</comment>
<evidence type="ECO:0000313" key="4">
    <source>
        <dbReference type="EMBL" id="KAK8120761.1"/>
    </source>
</evidence>
<dbReference type="PANTHER" id="PTHR43283">
    <property type="entry name" value="BETA-LACTAMASE-RELATED"/>
    <property type="match status" value="1"/>
</dbReference>
<dbReference type="AlphaFoldDB" id="A0AAW0R0G8"/>
<dbReference type="SUPFAM" id="SSF56601">
    <property type="entry name" value="beta-lactamase/transpeptidase-like"/>
    <property type="match status" value="1"/>
</dbReference>
<protein>
    <submittedName>
        <fullName evidence="4">Beta-lactamase/transpeptidase-like protein</fullName>
    </submittedName>
</protein>
<keyword evidence="2" id="KW-0378">Hydrolase</keyword>
<name>A0AAW0R0G8_9PEZI</name>
<accession>A0AAW0R0G8</accession>
<dbReference type="InterPro" id="IPR012338">
    <property type="entry name" value="Beta-lactam/transpept-like"/>
</dbReference>
<evidence type="ECO:0000313" key="5">
    <source>
        <dbReference type="Proteomes" id="UP001392437"/>
    </source>
</evidence>
<reference evidence="4 5" key="1">
    <citation type="submission" date="2023-01" db="EMBL/GenBank/DDBJ databases">
        <title>Analysis of 21 Apiospora genomes using comparative genomics revels a genus with tremendous synthesis potential of carbohydrate active enzymes and secondary metabolites.</title>
        <authorList>
            <person name="Sorensen T."/>
        </authorList>
    </citation>
    <scope>NUCLEOTIDE SEQUENCE [LARGE SCALE GENOMIC DNA]</scope>
    <source>
        <strain evidence="4 5">CBS 117206</strain>
    </source>
</reference>
<evidence type="ECO:0000256" key="2">
    <source>
        <dbReference type="ARBA" id="ARBA00022801"/>
    </source>
</evidence>
<dbReference type="GO" id="GO:0016787">
    <property type="term" value="F:hydrolase activity"/>
    <property type="evidence" value="ECO:0007669"/>
    <property type="project" value="UniProtKB-KW"/>
</dbReference>
<gene>
    <name evidence="4" type="ORF">PG999_004881</name>
</gene>
<dbReference type="Gene3D" id="3.40.710.10">
    <property type="entry name" value="DD-peptidase/beta-lactamase superfamily"/>
    <property type="match status" value="1"/>
</dbReference>
<feature type="domain" description="Beta-lactamase-related" evidence="3">
    <location>
        <begin position="5"/>
        <end position="369"/>
    </location>
</feature>
<proteinExistence type="inferred from homology"/>
<evidence type="ECO:0000256" key="1">
    <source>
        <dbReference type="ARBA" id="ARBA00009009"/>
    </source>
</evidence>
<dbReference type="Proteomes" id="UP001392437">
    <property type="component" value="Unassembled WGS sequence"/>
</dbReference>